<evidence type="ECO:0000313" key="5">
    <source>
        <dbReference type="Proteomes" id="UP000275385"/>
    </source>
</evidence>
<accession>A0A420YNW4</accession>
<evidence type="ECO:0000256" key="1">
    <source>
        <dbReference type="ARBA" id="ARBA00022737"/>
    </source>
</evidence>
<dbReference type="Pfam" id="PF00023">
    <property type="entry name" value="Ank"/>
    <property type="match status" value="1"/>
</dbReference>
<dbReference type="PANTHER" id="PTHR24198">
    <property type="entry name" value="ANKYRIN REPEAT AND PROTEIN KINASE DOMAIN-CONTAINING PROTEIN"/>
    <property type="match status" value="1"/>
</dbReference>
<dbReference type="Proteomes" id="UP000275385">
    <property type="component" value="Unassembled WGS sequence"/>
</dbReference>
<organism evidence="4 5">
    <name type="scientific">Coniochaeta pulveracea</name>
    <dbReference type="NCBI Taxonomy" id="177199"/>
    <lineage>
        <taxon>Eukaryota</taxon>
        <taxon>Fungi</taxon>
        <taxon>Dikarya</taxon>
        <taxon>Ascomycota</taxon>
        <taxon>Pezizomycotina</taxon>
        <taxon>Sordariomycetes</taxon>
        <taxon>Sordariomycetidae</taxon>
        <taxon>Coniochaetales</taxon>
        <taxon>Coniochaetaceae</taxon>
        <taxon>Coniochaeta</taxon>
    </lineage>
</organism>
<evidence type="ECO:0000256" key="3">
    <source>
        <dbReference type="PROSITE-ProRule" id="PRU00023"/>
    </source>
</evidence>
<keyword evidence="1" id="KW-0677">Repeat</keyword>
<feature type="repeat" description="ANK" evidence="3">
    <location>
        <begin position="424"/>
        <end position="456"/>
    </location>
</feature>
<dbReference type="STRING" id="177199.A0A420YNW4"/>
<dbReference type="SMART" id="SM00248">
    <property type="entry name" value="ANK"/>
    <property type="match status" value="8"/>
</dbReference>
<evidence type="ECO:0000313" key="4">
    <source>
        <dbReference type="EMBL" id="RKU49495.1"/>
    </source>
</evidence>
<dbReference type="PANTHER" id="PTHR24198:SF165">
    <property type="entry name" value="ANKYRIN REPEAT-CONTAINING PROTEIN-RELATED"/>
    <property type="match status" value="1"/>
</dbReference>
<dbReference type="Gene3D" id="1.25.40.20">
    <property type="entry name" value="Ankyrin repeat-containing domain"/>
    <property type="match status" value="2"/>
</dbReference>
<proteinExistence type="predicted"/>
<keyword evidence="5" id="KW-1185">Reference proteome</keyword>
<dbReference type="EMBL" id="QVQW01000001">
    <property type="protein sequence ID" value="RKU49495.1"/>
    <property type="molecule type" value="Genomic_DNA"/>
</dbReference>
<dbReference type="Pfam" id="PF12796">
    <property type="entry name" value="Ank_2"/>
    <property type="match status" value="3"/>
</dbReference>
<protein>
    <submittedName>
        <fullName evidence="4">Uncharacterized protein</fullName>
    </submittedName>
</protein>
<name>A0A420YNW4_9PEZI</name>
<feature type="repeat" description="ANK" evidence="3">
    <location>
        <begin position="353"/>
        <end position="385"/>
    </location>
</feature>
<dbReference type="SUPFAM" id="SSF48403">
    <property type="entry name" value="Ankyrin repeat"/>
    <property type="match status" value="1"/>
</dbReference>
<evidence type="ECO:0000256" key="2">
    <source>
        <dbReference type="ARBA" id="ARBA00023043"/>
    </source>
</evidence>
<dbReference type="InterPro" id="IPR036770">
    <property type="entry name" value="Ankyrin_rpt-contain_sf"/>
</dbReference>
<dbReference type="PROSITE" id="PS50297">
    <property type="entry name" value="ANK_REP_REGION"/>
    <property type="match status" value="3"/>
</dbReference>
<keyword evidence="2 3" id="KW-0040">ANK repeat</keyword>
<dbReference type="InterPro" id="IPR002110">
    <property type="entry name" value="Ankyrin_rpt"/>
</dbReference>
<feature type="repeat" description="ANK" evidence="3">
    <location>
        <begin position="529"/>
        <end position="562"/>
    </location>
</feature>
<reference evidence="4 5" key="1">
    <citation type="submission" date="2018-08" db="EMBL/GenBank/DDBJ databases">
        <title>Draft genome of the lignicolous fungus Coniochaeta pulveracea.</title>
        <authorList>
            <person name="Borstlap C.J."/>
            <person name="De Witt R.N."/>
            <person name="Botha A."/>
            <person name="Volschenk H."/>
        </authorList>
    </citation>
    <scope>NUCLEOTIDE SEQUENCE [LARGE SCALE GENOMIC DNA]</scope>
    <source>
        <strain evidence="4 5">CAB683</strain>
    </source>
</reference>
<sequence length="735" mass="81513">MAPSRKRKRENKDTFNKCVGCHKDGNECNPAEDSTKAPSCAQCLLKGQLCSFLKLTQITEAPSMKLVARMEHSIKLPEIVPIVSRKVASEKLARLPEQSLAMMYWAEHLTRLKTCVTKKMKQWPEVFNNSDLENYAPIKKITNRIECLRDQVSAVLSSVDAAATTHDSSTPVANTSPKSPSITFSMVGTAIINYTTLASPSPFQYKVNLEAMVKEYVEKGNFVHALKLQEQLVNLLGSAPPSYPRPHVNEASKDHMIREARAALFLFQELHEKVQRAANSHEPDQCFSGLPLLELSPRILEVAIQCRSFFRCVDTLNRSMIHLVLSNGSLAFKEIDILPMMSLSRMVYHVDALGLAPIHLACLNGHAAAVQLLVQRRVPLNLLVGHNNWVALHCAVYCGDLDIVDCVLEGHIAAGLDKNWQTKTGESALHIASMSSEDHLVKHLVQRGLNPHVLNHDGYSVFHLAIIFGQVETVMWLLEYDGPGFDVSVGEAQSSPLHLACTFESDHSTEVVELLLCDPSISNNQRDLDGQTALHLAINHGYEGIACRLIDCAGVDVDLANGDDETPLFLAAALGHGKVVKRLLQTQQASVANNWNDENPYTIAKRNGHIQIARMIKEYYKKERHAVLRVSGHEKDQEGDADSEDEMSVAILVMKHTDEGSRVSDSDTDTTSLDLFIEHNDGLPVFPDSNTSNNPTLCGGSRVEDRCSDDYKTISGTSCSSDEQVVERKEWWEML</sequence>
<dbReference type="PROSITE" id="PS50088">
    <property type="entry name" value="ANK_REPEAT"/>
    <property type="match status" value="3"/>
</dbReference>
<comment type="caution">
    <text evidence="4">The sequence shown here is derived from an EMBL/GenBank/DDBJ whole genome shotgun (WGS) entry which is preliminary data.</text>
</comment>
<dbReference type="AlphaFoldDB" id="A0A420YNW4"/>
<gene>
    <name evidence="4" type="ORF">DL546_008413</name>
</gene>
<dbReference type="OrthoDB" id="426293at2759"/>